<evidence type="ECO:0000313" key="3">
    <source>
        <dbReference type="Proteomes" id="UP000000768"/>
    </source>
</evidence>
<dbReference type="AlphaFoldDB" id="A0A194YN74"/>
<keyword evidence="1" id="KW-0732">Signal</keyword>
<sequence length="84" mass="9214">MAPSRKNRLAAVVLLIVIVAAVCPVCSMAFACEVEHLDCRHLSGNYKGPCWGFDDSCGDTCIAESSENMYGDCDCDFKCWCYTC</sequence>
<evidence type="ECO:0008006" key="4">
    <source>
        <dbReference type="Google" id="ProtNLM"/>
    </source>
</evidence>
<dbReference type="GO" id="GO:0006952">
    <property type="term" value="P:defense response"/>
    <property type="evidence" value="ECO:0000318"/>
    <property type="project" value="GO_Central"/>
</dbReference>
<gene>
    <name evidence="2" type="ORF">SORBI_3004G075400</name>
</gene>
<proteinExistence type="predicted"/>
<dbReference type="Gramene" id="KXG29683">
    <property type="protein sequence ID" value="KXG29683"/>
    <property type="gene ID" value="SORBI_3004G075400"/>
</dbReference>
<organism evidence="2 3">
    <name type="scientific">Sorghum bicolor</name>
    <name type="common">Sorghum</name>
    <name type="synonym">Sorghum vulgare</name>
    <dbReference type="NCBI Taxonomy" id="4558"/>
    <lineage>
        <taxon>Eukaryota</taxon>
        <taxon>Viridiplantae</taxon>
        <taxon>Streptophyta</taxon>
        <taxon>Embryophyta</taxon>
        <taxon>Tracheophyta</taxon>
        <taxon>Spermatophyta</taxon>
        <taxon>Magnoliopsida</taxon>
        <taxon>Liliopsida</taxon>
        <taxon>Poales</taxon>
        <taxon>Poaceae</taxon>
        <taxon>PACMAD clade</taxon>
        <taxon>Panicoideae</taxon>
        <taxon>Andropogonodae</taxon>
        <taxon>Andropogoneae</taxon>
        <taxon>Sorghinae</taxon>
        <taxon>Sorghum</taxon>
    </lineage>
</organism>
<dbReference type="Gene3D" id="3.30.30.10">
    <property type="entry name" value="Knottin, scorpion toxin-like"/>
    <property type="match status" value="1"/>
</dbReference>
<dbReference type="Proteomes" id="UP000000768">
    <property type="component" value="Chromosome 4"/>
</dbReference>
<dbReference type="OMA" id="WGFDDSC"/>
<accession>A0A194YN74</accession>
<dbReference type="PROSITE" id="PS51257">
    <property type="entry name" value="PROKAR_LIPOPROTEIN"/>
    <property type="match status" value="1"/>
</dbReference>
<reference evidence="3" key="2">
    <citation type="journal article" date="2018" name="Plant J.">
        <title>The Sorghum bicolor reference genome: improved assembly, gene annotations, a transcriptome atlas, and signatures of genome organization.</title>
        <authorList>
            <person name="McCormick R.F."/>
            <person name="Truong S.K."/>
            <person name="Sreedasyam A."/>
            <person name="Jenkins J."/>
            <person name="Shu S."/>
            <person name="Sims D."/>
            <person name="Kennedy M."/>
            <person name="Amirebrahimi M."/>
            <person name="Weers B.D."/>
            <person name="McKinley B."/>
            <person name="Mattison A."/>
            <person name="Morishige D.T."/>
            <person name="Grimwood J."/>
            <person name="Schmutz J."/>
            <person name="Mullet J.E."/>
        </authorList>
    </citation>
    <scope>NUCLEOTIDE SEQUENCE [LARGE SCALE GENOMIC DNA]</scope>
    <source>
        <strain evidence="3">cv. BTx623</strain>
    </source>
</reference>
<name>A0A194YN74_SORBI</name>
<dbReference type="InParanoid" id="A0A194YN74"/>
<evidence type="ECO:0000256" key="1">
    <source>
        <dbReference type="SAM" id="SignalP"/>
    </source>
</evidence>
<dbReference type="EMBL" id="CM000763">
    <property type="protein sequence ID" value="KXG29683.1"/>
    <property type="molecule type" value="Genomic_DNA"/>
</dbReference>
<feature type="signal peptide" evidence="1">
    <location>
        <begin position="1"/>
        <end position="29"/>
    </location>
</feature>
<reference evidence="2 3" key="1">
    <citation type="journal article" date="2009" name="Nature">
        <title>The Sorghum bicolor genome and the diversification of grasses.</title>
        <authorList>
            <person name="Paterson A.H."/>
            <person name="Bowers J.E."/>
            <person name="Bruggmann R."/>
            <person name="Dubchak I."/>
            <person name="Grimwood J."/>
            <person name="Gundlach H."/>
            <person name="Haberer G."/>
            <person name="Hellsten U."/>
            <person name="Mitros T."/>
            <person name="Poliakov A."/>
            <person name="Schmutz J."/>
            <person name="Spannagl M."/>
            <person name="Tang H."/>
            <person name="Wang X."/>
            <person name="Wicker T."/>
            <person name="Bharti A.K."/>
            <person name="Chapman J."/>
            <person name="Feltus F.A."/>
            <person name="Gowik U."/>
            <person name="Grigoriev I.V."/>
            <person name="Lyons E."/>
            <person name="Maher C.A."/>
            <person name="Martis M."/>
            <person name="Narechania A."/>
            <person name="Otillar R.P."/>
            <person name="Penning B.W."/>
            <person name="Salamov A.A."/>
            <person name="Wang Y."/>
            <person name="Zhang L."/>
            <person name="Carpita N.C."/>
            <person name="Freeling M."/>
            <person name="Gingle A.R."/>
            <person name="Hash C.T."/>
            <person name="Keller B."/>
            <person name="Klein P."/>
            <person name="Kresovich S."/>
            <person name="McCann M.C."/>
            <person name="Ming R."/>
            <person name="Peterson D.G."/>
            <person name="Mehboob-ur-Rahman"/>
            <person name="Ware D."/>
            <person name="Westhoff P."/>
            <person name="Mayer K.F."/>
            <person name="Messing J."/>
            <person name="Rokhsar D.S."/>
        </authorList>
    </citation>
    <scope>NUCLEOTIDE SEQUENCE [LARGE SCALE GENOMIC DNA]</scope>
    <source>
        <strain evidence="3">cv. BTx623</strain>
    </source>
</reference>
<feature type="chain" id="PRO_5008268954" description="Knottin scorpion toxin-like domain-containing protein" evidence="1">
    <location>
        <begin position="30"/>
        <end position="84"/>
    </location>
</feature>
<dbReference type="InterPro" id="IPR036574">
    <property type="entry name" value="Scorpion_toxin-like_sf"/>
</dbReference>
<evidence type="ECO:0000313" key="2">
    <source>
        <dbReference type="EMBL" id="KXG29683.1"/>
    </source>
</evidence>
<keyword evidence="3" id="KW-1185">Reference proteome</keyword>
<protein>
    <recommendedName>
        <fullName evidence="4">Knottin scorpion toxin-like domain-containing protein</fullName>
    </recommendedName>
</protein>